<dbReference type="EMBL" id="PQIB02000006">
    <property type="protein sequence ID" value="RLN11491.1"/>
    <property type="molecule type" value="Genomic_DNA"/>
</dbReference>
<feature type="compositionally biased region" description="Acidic residues" evidence="1">
    <location>
        <begin position="82"/>
        <end position="112"/>
    </location>
</feature>
<evidence type="ECO:0000313" key="2">
    <source>
        <dbReference type="EMBL" id="RLN11491.1"/>
    </source>
</evidence>
<dbReference type="AlphaFoldDB" id="A0A3L6RX06"/>
<proteinExistence type="predicted"/>
<protein>
    <submittedName>
        <fullName evidence="2">Uncharacterized protein</fullName>
    </submittedName>
</protein>
<name>A0A3L6RX06_PANMI</name>
<dbReference type="Proteomes" id="UP000275267">
    <property type="component" value="Unassembled WGS sequence"/>
</dbReference>
<keyword evidence="3" id="KW-1185">Reference proteome</keyword>
<sequence length="174" mass="19470">MPRKYERRTNHRLDSPQDPNEGGSSHTDVDKGRTLRSKGQKRAPSGDIEGGSNGSTSNSSDDEVEDETFRVEQRTSKGPAEDVSEDEEEGVAGADGSDDDEDDGSEDEDAGDAEPPFINRPRYPFGRAPTNFFGDGFTETVKRLRREDLYSEPKTTRDARFWTPFQQIFIPQSF</sequence>
<evidence type="ECO:0000256" key="1">
    <source>
        <dbReference type="SAM" id="MobiDB-lite"/>
    </source>
</evidence>
<reference evidence="3" key="1">
    <citation type="journal article" date="2019" name="Nat. Commun.">
        <title>The genome of broomcorn millet.</title>
        <authorList>
            <person name="Zou C."/>
            <person name="Miki D."/>
            <person name="Li D."/>
            <person name="Tang Q."/>
            <person name="Xiao L."/>
            <person name="Rajput S."/>
            <person name="Deng P."/>
            <person name="Jia W."/>
            <person name="Huang R."/>
            <person name="Zhang M."/>
            <person name="Sun Y."/>
            <person name="Hu J."/>
            <person name="Fu X."/>
            <person name="Schnable P.S."/>
            <person name="Li F."/>
            <person name="Zhang H."/>
            <person name="Feng B."/>
            <person name="Zhu X."/>
            <person name="Liu R."/>
            <person name="Schnable J.C."/>
            <person name="Zhu J.-K."/>
            <person name="Zhang H."/>
        </authorList>
    </citation>
    <scope>NUCLEOTIDE SEQUENCE [LARGE SCALE GENOMIC DNA]</scope>
</reference>
<accession>A0A3L6RX06</accession>
<organism evidence="2 3">
    <name type="scientific">Panicum miliaceum</name>
    <name type="common">Proso millet</name>
    <name type="synonym">Broomcorn millet</name>
    <dbReference type="NCBI Taxonomy" id="4540"/>
    <lineage>
        <taxon>Eukaryota</taxon>
        <taxon>Viridiplantae</taxon>
        <taxon>Streptophyta</taxon>
        <taxon>Embryophyta</taxon>
        <taxon>Tracheophyta</taxon>
        <taxon>Spermatophyta</taxon>
        <taxon>Magnoliopsida</taxon>
        <taxon>Liliopsida</taxon>
        <taxon>Poales</taxon>
        <taxon>Poaceae</taxon>
        <taxon>PACMAD clade</taxon>
        <taxon>Panicoideae</taxon>
        <taxon>Panicodae</taxon>
        <taxon>Paniceae</taxon>
        <taxon>Panicinae</taxon>
        <taxon>Panicum</taxon>
        <taxon>Panicum sect. Panicum</taxon>
    </lineage>
</organism>
<gene>
    <name evidence="2" type="ORF">C2845_PM09G24890</name>
</gene>
<evidence type="ECO:0000313" key="3">
    <source>
        <dbReference type="Proteomes" id="UP000275267"/>
    </source>
</evidence>
<comment type="caution">
    <text evidence="2">The sequence shown here is derived from an EMBL/GenBank/DDBJ whole genome shotgun (WGS) entry which is preliminary data.</text>
</comment>
<feature type="region of interest" description="Disordered" evidence="1">
    <location>
        <begin position="1"/>
        <end position="134"/>
    </location>
</feature>